<feature type="non-terminal residue" evidence="1">
    <location>
        <position position="1"/>
    </location>
</feature>
<keyword evidence="2" id="KW-1185">Reference proteome</keyword>
<evidence type="ECO:0008006" key="3">
    <source>
        <dbReference type="Google" id="ProtNLM"/>
    </source>
</evidence>
<dbReference type="eggNOG" id="ENOG502SXFA">
    <property type="taxonomic scope" value="Eukaryota"/>
</dbReference>
<protein>
    <recommendedName>
        <fullName evidence="3">EF-hand domain-containing protein</fullName>
    </recommendedName>
</protein>
<sequence length="139" mass="16087">RQADRIIDTLSSGPHERILDPELRFIWKEMGWRGTVKARHFVVALHDHYIERLHSMGNAPHEGQLHNEVASNPEDKYAMAVCDSSKMPPYGYRDRWALEYIGVVRLQPLIEAFDDDASGFISVVEANEFSDPRLRPRSW</sequence>
<dbReference type="EMBL" id="KB469311">
    <property type="protein sequence ID" value="EPQ51248.1"/>
    <property type="molecule type" value="Genomic_DNA"/>
</dbReference>
<dbReference type="RefSeq" id="XP_007870135.1">
    <property type="nucleotide sequence ID" value="XM_007871944.1"/>
</dbReference>
<accession>S7PUY3</accession>
<dbReference type="STRING" id="670483.S7PUY3"/>
<dbReference type="OrthoDB" id="2122982at2759"/>
<dbReference type="AlphaFoldDB" id="S7PUY3"/>
<feature type="non-terminal residue" evidence="1">
    <location>
        <position position="139"/>
    </location>
</feature>
<dbReference type="KEGG" id="gtr:GLOTRDRAFT_12189"/>
<reference evidence="1 2" key="1">
    <citation type="journal article" date="2012" name="Science">
        <title>The Paleozoic origin of enzymatic lignin decomposition reconstructed from 31 fungal genomes.</title>
        <authorList>
            <person name="Floudas D."/>
            <person name="Binder M."/>
            <person name="Riley R."/>
            <person name="Barry K."/>
            <person name="Blanchette R.A."/>
            <person name="Henrissat B."/>
            <person name="Martinez A.T."/>
            <person name="Otillar R."/>
            <person name="Spatafora J.W."/>
            <person name="Yadav J.S."/>
            <person name="Aerts A."/>
            <person name="Benoit I."/>
            <person name="Boyd A."/>
            <person name="Carlson A."/>
            <person name="Copeland A."/>
            <person name="Coutinho P.M."/>
            <person name="de Vries R.P."/>
            <person name="Ferreira P."/>
            <person name="Findley K."/>
            <person name="Foster B."/>
            <person name="Gaskell J."/>
            <person name="Glotzer D."/>
            <person name="Gorecki P."/>
            <person name="Heitman J."/>
            <person name="Hesse C."/>
            <person name="Hori C."/>
            <person name="Igarashi K."/>
            <person name="Jurgens J.A."/>
            <person name="Kallen N."/>
            <person name="Kersten P."/>
            <person name="Kohler A."/>
            <person name="Kuees U."/>
            <person name="Kumar T.K.A."/>
            <person name="Kuo A."/>
            <person name="LaButti K."/>
            <person name="Larrondo L.F."/>
            <person name="Lindquist E."/>
            <person name="Ling A."/>
            <person name="Lombard V."/>
            <person name="Lucas S."/>
            <person name="Lundell T."/>
            <person name="Martin R."/>
            <person name="McLaughlin D.J."/>
            <person name="Morgenstern I."/>
            <person name="Morin E."/>
            <person name="Murat C."/>
            <person name="Nagy L.G."/>
            <person name="Nolan M."/>
            <person name="Ohm R.A."/>
            <person name="Patyshakuliyeva A."/>
            <person name="Rokas A."/>
            <person name="Ruiz-Duenas F.J."/>
            <person name="Sabat G."/>
            <person name="Salamov A."/>
            <person name="Samejima M."/>
            <person name="Schmutz J."/>
            <person name="Slot J.C."/>
            <person name="St John F."/>
            <person name="Stenlid J."/>
            <person name="Sun H."/>
            <person name="Sun S."/>
            <person name="Syed K."/>
            <person name="Tsang A."/>
            <person name="Wiebenga A."/>
            <person name="Young D."/>
            <person name="Pisabarro A."/>
            <person name="Eastwood D.C."/>
            <person name="Martin F."/>
            <person name="Cullen D."/>
            <person name="Grigoriev I.V."/>
            <person name="Hibbett D.S."/>
        </authorList>
    </citation>
    <scope>NUCLEOTIDE SEQUENCE [LARGE SCALE GENOMIC DNA]</scope>
    <source>
        <strain evidence="1 2">ATCC 11539</strain>
    </source>
</reference>
<dbReference type="HOGENOM" id="CLU_1726672_0_0_1"/>
<gene>
    <name evidence="1" type="ORF">GLOTRDRAFT_12189</name>
</gene>
<name>S7PUY3_GLOTA</name>
<dbReference type="Proteomes" id="UP000030669">
    <property type="component" value="Unassembled WGS sequence"/>
</dbReference>
<organism evidence="1 2">
    <name type="scientific">Gloeophyllum trabeum (strain ATCC 11539 / FP-39264 / Madison 617)</name>
    <name type="common">Brown rot fungus</name>
    <dbReference type="NCBI Taxonomy" id="670483"/>
    <lineage>
        <taxon>Eukaryota</taxon>
        <taxon>Fungi</taxon>
        <taxon>Dikarya</taxon>
        <taxon>Basidiomycota</taxon>
        <taxon>Agaricomycotina</taxon>
        <taxon>Agaricomycetes</taxon>
        <taxon>Gloeophyllales</taxon>
        <taxon>Gloeophyllaceae</taxon>
        <taxon>Gloeophyllum</taxon>
    </lineage>
</organism>
<proteinExistence type="predicted"/>
<dbReference type="GeneID" id="19300787"/>
<dbReference type="OMA" id="WEANQIT"/>
<evidence type="ECO:0000313" key="2">
    <source>
        <dbReference type="Proteomes" id="UP000030669"/>
    </source>
</evidence>
<evidence type="ECO:0000313" key="1">
    <source>
        <dbReference type="EMBL" id="EPQ51248.1"/>
    </source>
</evidence>